<dbReference type="EMBL" id="MAYW01000063">
    <property type="protein sequence ID" value="ODS32420.1"/>
    <property type="molecule type" value="Genomic_DNA"/>
</dbReference>
<sequence>MNTILIIICIALSVGIGLLIGFILASRKSREKDQRVVELQTQVQGSEKVINEIRQQVDNKDEIIEKMRREISSVEQAKTSAETKLEEAVKNVEEQKKLLEKAEEKLTTTFQALSGESLKSNNKAFIELAKETLEAVLSKAKGEFGEKEESVKNIVNSLNEALKRYEQQVSELEKKRASDYGSLESQIKTLVLTNQQLQKETGNLVTALRRPEVRGRWGEVTLKRVVELSGMSEHCDFTEQVSVTTEDGRLRPDMIVHLPASREIIVDSKVSLDAFIDATAVTDEEQRKTLIVKHSQHVRNHMKALTNKKYWDQFSKAPEFVVMFIPGESFLSAALSVDHTLIEDGMENKVIISTPTTLIALLRAVAFGWRQEQIAKHAQEIATLGKEIYDRFEPFLGHINKTGNYLSQATVSFNKMLMSLERRVMVSVRKFKELGAAGDKELPEAQPIEQIPMKAQLQDNEKDGDNKEEDQKVDL</sequence>
<dbReference type="AlphaFoldDB" id="A0A1E3X9Y1"/>
<feature type="transmembrane region" description="Helical" evidence="7">
    <location>
        <begin position="6"/>
        <end position="25"/>
    </location>
</feature>
<feature type="compositionally biased region" description="Basic and acidic residues" evidence="6">
    <location>
        <begin position="459"/>
        <end position="475"/>
    </location>
</feature>
<comment type="similarity">
    <text evidence="2">Belongs to the RmuC family.</text>
</comment>
<dbReference type="PANTHER" id="PTHR30563:SF0">
    <property type="entry name" value="DNA RECOMBINATION PROTEIN RMUC"/>
    <property type="match status" value="1"/>
</dbReference>
<keyword evidence="7" id="KW-1133">Transmembrane helix</keyword>
<name>A0A1E3X9Y1_9BACT</name>
<keyword evidence="4" id="KW-0233">DNA recombination</keyword>
<evidence type="ECO:0000256" key="2">
    <source>
        <dbReference type="ARBA" id="ARBA00009840"/>
    </source>
</evidence>
<evidence type="ECO:0000313" key="8">
    <source>
        <dbReference type="EMBL" id="ODS32420.1"/>
    </source>
</evidence>
<evidence type="ECO:0000313" key="9">
    <source>
        <dbReference type="Proteomes" id="UP000094056"/>
    </source>
</evidence>
<accession>A0A1E3X9Y1</accession>
<gene>
    <name evidence="8" type="ORF">SCARUB_02447</name>
</gene>
<comment type="function">
    <text evidence="1">Involved in DNA recombination.</text>
</comment>
<evidence type="ECO:0000256" key="4">
    <source>
        <dbReference type="ARBA" id="ARBA00023172"/>
    </source>
</evidence>
<dbReference type="GO" id="GO:0006310">
    <property type="term" value="P:DNA recombination"/>
    <property type="evidence" value="ECO:0007669"/>
    <property type="project" value="UniProtKB-KW"/>
</dbReference>
<protein>
    <submittedName>
        <fullName evidence="8">DNA recombination protein</fullName>
    </submittedName>
</protein>
<evidence type="ECO:0000256" key="3">
    <source>
        <dbReference type="ARBA" id="ARBA00023054"/>
    </source>
</evidence>
<dbReference type="Pfam" id="PF02646">
    <property type="entry name" value="RmuC"/>
    <property type="match status" value="1"/>
</dbReference>
<evidence type="ECO:0000256" key="6">
    <source>
        <dbReference type="SAM" id="MobiDB-lite"/>
    </source>
</evidence>
<reference evidence="8 9" key="1">
    <citation type="submission" date="2016-07" db="EMBL/GenBank/DDBJ databases">
        <title>Draft genome of Scalindua rubra, obtained from a brine-seawater interface in the Red Sea, sheds light on salt adaptation in anammox bacteria.</title>
        <authorList>
            <person name="Speth D.R."/>
            <person name="Lagkouvardos I."/>
            <person name="Wang Y."/>
            <person name="Qian P.-Y."/>
            <person name="Dutilh B.E."/>
            <person name="Jetten M.S."/>
        </authorList>
    </citation>
    <scope>NUCLEOTIDE SEQUENCE [LARGE SCALE GENOMIC DNA]</scope>
    <source>
        <strain evidence="8">BSI-1</strain>
    </source>
</reference>
<organism evidence="8 9">
    <name type="scientific">Candidatus Scalindua rubra</name>
    <dbReference type="NCBI Taxonomy" id="1872076"/>
    <lineage>
        <taxon>Bacteria</taxon>
        <taxon>Pseudomonadati</taxon>
        <taxon>Planctomycetota</taxon>
        <taxon>Candidatus Brocadiia</taxon>
        <taxon>Candidatus Brocadiales</taxon>
        <taxon>Candidatus Scalinduaceae</taxon>
        <taxon>Candidatus Scalindua</taxon>
    </lineage>
</organism>
<dbReference type="Proteomes" id="UP000094056">
    <property type="component" value="Unassembled WGS sequence"/>
</dbReference>
<feature type="coiled-coil region" evidence="5">
    <location>
        <begin position="36"/>
        <end position="112"/>
    </location>
</feature>
<comment type="caution">
    <text evidence="8">The sequence shown here is derived from an EMBL/GenBank/DDBJ whole genome shotgun (WGS) entry which is preliminary data.</text>
</comment>
<feature type="region of interest" description="Disordered" evidence="6">
    <location>
        <begin position="439"/>
        <end position="475"/>
    </location>
</feature>
<dbReference type="PATRIC" id="fig|1872076.5.peg.2883"/>
<keyword evidence="7" id="KW-0472">Membrane</keyword>
<keyword evidence="7" id="KW-0812">Transmembrane</keyword>
<keyword evidence="3 5" id="KW-0175">Coiled coil</keyword>
<evidence type="ECO:0000256" key="5">
    <source>
        <dbReference type="SAM" id="Coils"/>
    </source>
</evidence>
<dbReference type="PANTHER" id="PTHR30563">
    <property type="entry name" value="DNA RECOMBINATION PROTEIN RMUC"/>
    <property type="match status" value="1"/>
</dbReference>
<evidence type="ECO:0000256" key="1">
    <source>
        <dbReference type="ARBA" id="ARBA00003416"/>
    </source>
</evidence>
<dbReference type="InterPro" id="IPR003798">
    <property type="entry name" value="DNA_recombination_RmuC"/>
</dbReference>
<proteinExistence type="inferred from homology"/>
<feature type="coiled-coil region" evidence="5">
    <location>
        <begin position="148"/>
        <end position="200"/>
    </location>
</feature>
<evidence type="ECO:0000256" key="7">
    <source>
        <dbReference type="SAM" id="Phobius"/>
    </source>
</evidence>